<dbReference type="Proteomes" id="UP001066276">
    <property type="component" value="Chromosome 8"/>
</dbReference>
<gene>
    <name evidence="1" type="ORF">NDU88_003246</name>
</gene>
<comment type="caution">
    <text evidence="1">The sequence shown here is derived from an EMBL/GenBank/DDBJ whole genome shotgun (WGS) entry which is preliminary data.</text>
</comment>
<organism evidence="1 2">
    <name type="scientific">Pleurodeles waltl</name>
    <name type="common">Iberian ribbed newt</name>
    <dbReference type="NCBI Taxonomy" id="8319"/>
    <lineage>
        <taxon>Eukaryota</taxon>
        <taxon>Metazoa</taxon>
        <taxon>Chordata</taxon>
        <taxon>Craniata</taxon>
        <taxon>Vertebrata</taxon>
        <taxon>Euteleostomi</taxon>
        <taxon>Amphibia</taxon>
        <taxon>Batrachia</taxon>
        <taxon>Caudata</taxon>
        <taxon>Salamandroidea</taxon>
        <taxon>Salamandridae</taxon>
        <taxon>Pleurodelinae</taxon>
        <taxon>Pleurodeles</taxon>
    </lineage>
</organism>
<name>A0AAV7NP61_PLEWA</name>
<sequence>MALSPFLRSSAALLPERSNCMVFSRDPLSRSPSTQAAIYRLSPKPPGVSPGYPRCHTPPLGPKNTIYEGLIGGLPGASWSATQHGRHLGHAHCFFLSS</sequence>
<dbReference type="EMBL" id="JANPWB010000012">
    <property type="protein sequence ID" value="KAJ1115018.1"/>
    <property type="molecule type" value="Genomic_DNA"/>
</dbReference>
<keyword evidence="2" id="KW-1185">Reference proteome</keyword>
<dbReference type="AlphaFoldDB" id="A0AAV7NP61"/>
<proteinExistence type="predicted"/>
<reference evidence="1" key="1">
    <citation type="journal article" date="2022" name="bioRxiv">
        <title>Sequencing and chromosome-scale assembly of the giantPleurodeles waltlgenome.</title>
        <authorList>
            <person name="Brown T."/>
            <person name="Elewa A."/>
            <person name="Iarovenko S."/>
            <person name="Subramanian E."/>
            <person name="Araus A.J."/>
            <person name="Petzold A."/>
            <person name="Susuki M."/>
            <person name="Suzuki K.-i.T."/>
            <person name="Hayashi T."/>
            <person name="Toyoda A."/>
            <person name="Oliveira C."/>
            <person name="Osipova E."/>
            <person name="Leigh N.D."/>
            <person name="Simon A."/>
            <person name="Yun M.H."/>
        </authorList>
    </citation>
    <scope>NUCLEOTIDE SEQUENCE</scope>
    <source>
        <strain evidence="1">20211129_DDA</strain>
        <tissue evidence="1">Liver</tissue>
    </source>
</reference>
<evidence type="ECO:0000313" key="2">
    <source>
        <dbReference type="Proteomes" id="UP001066276"/>
    </source>
</evidence>
<protein>
    <submittedName>
        <fullName evidence="1">Uncharacterized protein</fullName>
    </submittedName>
</protein>
<evidence type="ECO:0000313" key="1">
    <source>
        <dbReference type="EMBL" id="KAJ1115018.1"/>
    </source>
</evidence>
<accession>A0AAV7NP61</accession>